<comment type="caution">
    <text evidence="2">The sequence shown here is derived from an EMBL/GenBank/DDBJ whole genome shotgun (WGS) entry which is preliminary data.</text>
</comment>
<evidence type="ECO:0000313" key="2">
    <source>
        <dbReference type="EMBL" id="GAF85569.1"/>
    </source>
</evidence>
<feature type="region of interest" description="Disordered" evidence="1">
    <location>
        <begin position="18"/>
        <end position="44"/>
    </location>
</feature>
<feature type="non-terminal residue" evidence="2">
    <location>
        <position position="1"/>
    </location>
</feature>
<name>X0SX65_9ZZZZ</name>
<proteinExistence type="predicted"/>
<accession>X0SX65</accession>
<feature type="non-terminal residue" evidence="2">
    <location>
        <position position="372"/>
    </location>
</feature>
<dbReference type="EMBL" id="BARS01001105">
    <property type="protein sequence ID" value="GAF85569.1"/>
    <property type="molecule type" value="Genomic_DNA"/>
</dbReference>
<reference evidence="2" key="1">
    <citation type="journal article" date="2014" name="Front. Microbiol.">
        <title>High frequency of phylogenetically diverse reductive dehalogenase-homologous genes in deep subseafloor sedimentary metagenomes.</title>
        <authorList>
            <person name="Kawai M."/>
            <person name="Futagami T."/>
            <person name="Toyoda A."/>
            <person name="Takaki Y."/>
            <person name="Nishi S."/>
            <person name="Hori S."/>
            <person name="Arai W."/>
            <person name="Tsubouchi T."/>
            <person name="Morono Y."/>
            <person name="Uchiyama I."/>
            <person name="Ito T."/>
            <person name="Fujiyama A."/>
            <person name="Inagaki F."/>
            <person name="Takami H."/>
        </authorList>
    </citation>
    <scope>NUCLEOTIDE SEQUENCE</scope>
    <source>
        <strain evidence="2">Expedition CK06-06</strain>
    </source>
</reference>
<organism evidence="2">
    <name type="scientific">marine sediment metagenome</name>
    <dbReference type="NCBI Taxonomy" id="412755"/>
    <lineage>
        <taxon>unclassified sequences</taxon>
        <taxon>metagenomes</taxon>
        <taxon>ecological metagenomes</taxon>
    </lineage>
</organism>
<evidence type="ECO:0000256" key="1">
    <source>
        <dbReference type="SAM" id="MobiDB-lite"/>
    </source>
</evidence>
<gene>
    <name evidence="2" type="ORF">S01H1_02320</name>
</gene>
<dbReference type="AlphaFoldDB" id="X0SX65"/>
<sequence>SAPILQTNRTVAVNAGLERAASPSLPEDRGSTKIPVHEASTTDELETRDRRVVLDFTHQRPNGSRLASGRGAVPWVPFIDIPLAASPRWVVAAPDGQSSIWVVLLEDGTVQAFRLTDRQPEQIEIAPKNLPAGMPPLLLVKDGDPVLVTVPSASASPLTHPTVLFRSGRLAFVATNGDLVLCDGGDCARLALNAPADGRLLVDERDRLLVLSHATGRYGHGVLGDDIEAAGVSLVETMPELRLAHTILIPEPRVIEGTSAIWTDITGDGEREIIVTISGEEDGAQVAVYSENGRRLAAGPAIGRGFRWRHQLAVAPLGPSGEMELAVVRTPHIGGVVEFYRLMAERLEIVAQISAFTSHVLGSRNLDMAADA</sequence>
<protein>
    <submittedName>
        <fullName evidence="2">Uncharacterized protein</fullName>
    </submittedName>
</protein>